<reference evidence="2" key="2">
    <citation type="submission" date="2021-04" db="EMBL/GenBank/DDBJ databases">
        <title>Taxonomy of Flavobacteriaceae bacterium ZY171143.</title>
        <authorList>
            <person name="Li F."/>
        </authorList>
    </citation>
    <scope>NUCLEOTIDE SEQUENCE [LARGE SCALE GENOMIC DNA]</scope>
    <source>
        <strain evidence="2">ZY171143</strain>
    </source>
</reference>
<sequence>MLHLLQKHTIDIYNLNNEEYIVENVKADTLLDCNRFDLFAKIGYIRNKELNNDLAISIYSEHIKAFNPDLKEPGRDDKNGLDDFINTFDELIDKLKSNSFDPNISLIPIDKNGIILDGAHRVSALAYYNKSVDVIRFPNVTSKAIFNYQYFRKRGLSNDILDKIALEALFNKDNIYVACLWPKMGNYKKRSLAIDLLEKKYKILYTKEMTMSLNDLSMFIYEIYKEQDWVGNVDNNFAGARNKATFCYAKNSLVKFVFFQADNLNNVLALKDEIRDIFNFGKHSIHITDNHKETIDIANLILTEKVKDYNKGLGRLKDTLSEQFTIFKNVHWINFKVLIASLINKILN</sequence>
<organism evidence="1 2">
    <name type="scientific">Faecalibacter bovis</name>
    <dbReference type="NCBI Taxonomy" id="2898187"/>
    <lineage>
        <taxon>Bacteria</taxon>
        <taxon>Pseudomonadati</taxon>
        <taxon>Bacteroidota</taxon>
        <taxon>Flavobacteriia</taxon>
        <taxon>Flavobacteriales</taxon>
        <taxon>Weeksellaceae</taxon>
        <taxon>Faecalibacter</taxon>
    </lineage>
</organism>
<dbReference type="Proteomes" id="UP000672011">
    <property type="component" value="Chromosome"/>
</dbReference>
<evidence type="ECO:0000313" key="1">
    <source>
        <dbReference type="EMBL" id="QTV06628.1"/>
    </source>
</evidence>
<accession>A0ABX7XFB4</accession>
<dbReference type="RefSeq" id="WP_230477388.1">
    <property type="nucleotide sequence ID" value="NZ_CP072842.1"/>
</dbReference>
<dbReference type="EMBL" id="CP072842">
    <property type="protein sequence ID" value="QTV06628.1"/>
    <property type="molecule type" value="Genomic_DNA"/>
</dbReference>
<proteinExistence type="predicted"/>
<evidence type="ECO:0000313" key="2">
    <source>
        <dbReference type="Proteomes" id="UP000672011"/>
    </source>
</evidence>
<evidence type="ECO:0008006" key="3">
    <source>
        <dbReference type="Google" id="ProtNLM"/>
    </source>
</evidence>
<name>A0ABX7XFB4_9FLAO</name>
<gene>
    <name evidence="1" type="ORF">J9309_04705</name>
</gene>
<reference evidence="1 2" key="1">
    <citation type="journal article" date="2021" name="Int. J. Syst. Evol. Microbiol.">
        <title>Faecalibacter bovis sp. nov., isolated from cow faeces.</title>
        <authorList>
            <person name="Li F."/>
            <person name="Zhao W."/>
            <person name="Hong Q."/>
            <person name="Shao Q."/>
            <person name="Song J."/>
            <person name="Yang S."/>
        </authorList>
    </citation>
    <scope>NUCLEOTIDE SEQUENCE [LARGE SCALE GENOMIC DNA]</scope>
    <source>
        <strain evidence="1 2">ZY171143</strain>
    </source>
</reference>
<protein>
    <recommendedName>
        <fullName evidence="3">ParB/Sulfiredoxin domain-containing protein</fullName>
    </recommendedName>
</protein>
<keyword evidence="2" id="KW-1185">Reference proteome</keyword>